<proteinExistence type="predicted"/>
<dbReference type="AlphaFoldDB" id="A0A1J5GE03"/>
<gene>
    <name evidence="1" type="ORF">AUK15_00855</name>
</gene>
<sequence length="74" mass="8503">MIYVSAKEETLFVIHPTKVYKNSRESGAFCLLVFLSKISYNMQVTPVFLWLAKHSHIRHLLEFALASQKSTGVF</sequence>
<evidence type="ECO:0000313" key="1">
    <source>
        <dbReference type="EMBL" id="OIP66118.1"/>
    </source>
</evidence>
<evidence type="ECO:0000313" key="2">
    <source>
        <dbReference type="Proteomes" id="UP000182059"/>
    </source>
</evidence>
<comment type="caution">
    <text evidence="1">The sequence shown here is derived from an EMBL/GenBank/DDBJ whole genome shotgun (WGS) entry which is preliminary data.</text>
</comment>
<organism evidence="1 2">
    <name type="scientific">Candidatus Nomurabacteria bacterium CG2_30_43_9</name>
    <dbReference type="NCBI Taxonomy" id="1805283"/>
    <lineage>
        <taxon>Bacteria</taxon>
        <taxon>Candidatus Nomuraibacteriota</taxon>
    </lineage>
</organism>
<name>A0A1J5GE03_9BACT</name>
<dbReference type="EMBL" id="MNYX01000022">
    <property type="protein sequence ID" value="OIP66118.1"/>
    <property type="molecule type" value="Genomic_DNA"/>
</dbReference>
<protein>
    <submittedName>
        <fullName evidence="1">Uncharacterized protein</fullName>
    </submittedName>
</protein>
<dbReference type="Proteomes" id="UP000182059">
    <property type="component" value="Unassembled WGS sequence"/>
</dbReference>
<reference evidence="1 2" key="1">
    <citation type="journal article" date="2016" name="Environ. Microbiol.">
        <title>Genomic resolution of a cold subsurface aquifer community provides metabolic insights for novel microbes adapted to high CO concentrations.</title>
        <authorList>
            <person name="Probst A.J."/>
            <person name="Castelle C.J."/>
            <person name="Singh A."/>
            <person name="Brown C.T."/>
            <person name="Anantharaman K."/>
            <person name="Sharon I."/>
            <person name="Hug L.A."/>
            <person name="Burstein D."/>
            <person name="Emerson J.B."/>
            <person name="Thomas B.C."/>
            <person name="Banfield J.F."/>
        </authorList>
    </citation>
    <scope>NUCLEOTIDE SEQUENCE [LARGE SCALE GENOMIC DNA]</scope>
    <source>
        <strain evidence="1">CG2_30_43_9</strain>
    </source>
</reference>
<accession>A0A1J5GE03</accession>